<proteinExistence type="predicted"/>
<dbReference type="Proteomes" id="UP000002033">
    <property type="component" value="Chromosome"/>
</dbReference>
<accession>D8JV95</accession>
<dbReference type="HOGENOM" id="CLU_1914202_0_0_5"/>
<organism evidence="1 2">
    <name type="scientific">Hyphomicrobium denitrificans (strain ATCC 51888 / DSM 1869 / NCIMB 11706 / TK 0415)</name>
    <dbReference type="NCBI Taxonomy" id="582899"/>
    <lineage>
        <taxon>Bacteria</taxon>
        <taxon>Pseudomonadati</taxon>
        <taxon>Pseudomonadota</taxon>
        <taxon>Alphaproteobacteria</taxon>
        <taxon>Hyphomicrobiales</taxon>
        <taxon>Hyphomicrobiaceae</taxon>
        <taxon>Hyphomicrobium</taxon>
    </lineage>
</organism>
<name>D8JV95_HYPDA</name>
<keyword evidence="2" id="KW-1185">Reference proteome</keyword>
<protein>
    <submittedName>
        <fullName evidence="1">Uncharacterized protein</fullName>
    </submittedName>
</protein>
<dbReference type="KEGG" id="hdn:Hden_2954"/>
<evidence type="ECO:0000313" key="2">
    <source>
        <dbReference type="Proteomes" id="UP000002033"/>
    </source>
</evidence>
<reference evidence="2" key="1">
    <citation type="journal article" date="2011" name="J. Bacteriol.">
        <title>Genome sequences of eight morphologically diverse alphaproteobacteria.</title>
        <authorList>
            <consortium name="US DOE Joint Genome Institute"/>
            <person name="Brown P.J."/>
            <person name="Kysela D.T."/>
            <person name="Buechlein A."/>
            <person name="Hemmerich C."/>
            <person name="Brun Y.V."/>
        </authorList>
    </citation>
    <scope>NUCLEOTIDE SEQUENCE [LARGE SCALE GENOMIC DNA]</scope>
    <source>
        <strain evidence="2">ATCC 51888 / DSM 1869 / NCIB 11706 / TK 0415</strain>
    </source>
</reference>
<dbReference type="STRING" id="582899.Hden_2954"/>
<dbReference type="AlphaFoldDB" id="D8JV95"/>
<sequence>MRFNGSDPPNGAPVADPLMAMLLQQSVKTDWIIHSLGGMEQQLKQGHALHQDLITEQKRHGQAIQRIDEAHRKTQQDVRQLKRRHPKAPKIEDVKEFLKLVREGWQYLLLAAAVAGKFYQWLSTHLALFGGS</sequence>
<evidence type="ECO:0000313" key="1">
    <source>
        <dbReference type="EMBL" id="ADJ24749.1"/>
    </source>
</evidence>
<dbReference type="RefSeq" id="WP_013216908.1">
    <property type="nucleotide sequence ID" value="NC_014313.1"/>
</dbReference>
<dbReference type="EMBL" id="CP002083">
    <property type="protein sequence ID" value="ADJ24749.1"/>
    <property type="molecule type" value="Genomic_DNA"/>
</dbReference>
<gene>
    <name evidence="1" type="ordered locus">Hden_2954</name>
</gene>